<dbReference type="AlphaFoldDB" id="A0A1L7XA48"/>
<protein>
    <submittedName>
        <fullName evidence="2">Uncharacterized protein</fullName>
    </submittedName>
</protein>
<evidence type="ECO:0000313" key="2">
    <source>
        <dbReference type="EMBL" id="CZR61894.1"/>
    </source>
</evidence>
<organism evidence="2 3">
    <name type="scientific">Phialocephala subalpina</name>
    <dbReference type="NCBI Taxonomy" id="576137"/>
    <lineage>
        <taxon>Eukaryota</taxon>
        <taxon>Fungi</taxon>
        <taxon>Dikarya</taxon>
        <taxon>Ascomycota</taxon>
        <taxon>Pezizomycotina</taxon>
        <taxon>Leotiomycetes</taxon>
        <taxon>Helotiales</taxon>
        <taxon>Mollisiaceae</taxon>
        <taxon>Phialocephala</taxon>
        <taxon>Phialocephala fortinii species complex</taxon>
    </lineage>
</organism>
<dbReference type="Proteomes" id="UP000184330">
    <property type="component" value="Unassembled WGS sequence"/>
</dbReference>
<dbReference type="EMBL" id="FJOG01000019">
    <property type="protein sequence ID" value="CZR61894.1"/>
    <property type="molecule type" value="Genomic_DNA"/>
</dbReference>
<keyword evidence="3" id="KW-1185">Reference proteome</keyword>
<accession>A0A1L7XA48</accession>
<reference evidence="2 3" key="1">
    <citation type="submission" date="2016-03" db="EMBL/GenBank/DDBJ databases">
        <authorList>
            <person name="Ploux O."/>
        </authorList>
    </citation>
    <scope>NUCLEOTIDE SEQUENCE [LARGE SCALE GENOMIC DNA]</scope>
    <source>
        <strain evidence="2 3">UAMH 11012</strain>
    </source>
</reference>
<evidence type="ECO:0000256" key="1">
    <source>
        <dbReference type="SAM" id="MobiDB-lite"/>
    </source>
</evidence>
<gene>
    <name evidence="2" type="ORF">PAC_11791</name>
</gene>
<proteinExistence type="predicted"/>
<sequence>MSNSNRCGRCGYLNCICANVYSGSSSSGGYGVNSGYGSNSGYGGNSGYGRNYPYGNDYSNPTSSASRYSSDGFDRNSTTSSASSYNHCRYCHRPRSSCVCISNQPFVPQRMSTSRPNRNSPAYNTQSNTNSGTCFRCRRSKSNCDCIPGTFYNPGGYSNSRTAYRNSPAFDDPPRYSQPMTRDSRSACGGCGRLTSSYPCQFCGWDWYDRPASRFS</sequence>
<dbReference type="OrthoDB" id="10567880at2759"/>
<feature type="region of interest" description="Disordered" evidence="1">
    <location>
        <begin position="63"/>
        <end position="84"/>
    </location>
</feature>
<evidence type="ECO:0000313" key="3">
    <source>
        <dbReference type="Proteomes" id="UP000184330"/>
    </source>
</evidence>
<name>A0A1L7XA48_9HELO</name>